<reference evidence="5 6" key="1">
    <citation type="submission" date="2020-08" db="EMBL/GenBank/DDBJ databases">
        <title>Whole-Genome Sequence of French Clinical Streptomyces mexicanus Strain Q0842.</title>
        <authorList>
            <person name="Boxberger M."/>
            <person name="La Scola B."/>
        </authorList>
    </citation>
    <scope>NUCLEOTIDE SEQUENCE [LARGE SCALE GENOMIC DNA]</scope>
    <source>
        <strain evidence="5 6">Marseille-Q0842</strain>
    </source>
</reference>
<dbReference type="GO" id="GO:0016853">
    <property type="term" value="F:isomerase activity"/>
    <property type="evidence" value="ECO:0007669"/>
    <property type="project" value="UniProtKB-KW"/>
</dbReference>
<dbReference type="CDD" id="cd06558">
    <property type="entry name" value="crotonase-like"/>
    <property type="match status" value="1"/>
</dbReference>
<gene>
    <name evidence="5" type="ORF">H1R13_08050</name>
</gene>
<dbReference type="RefSeq" id="WP_159663443.1">
    <property type="nucleotide sequence ID" value="NZ_JACMHY010000002.1"/>
</dbReference>
<comment type="caution">
    <text evidence="5">The sequence shown here is derived from an EMBL/GenBank/DDBJ whole genome shotgun (WGS) entry which is preliminary data.</text>
</comment>
<dbReference type="AlphaFoldDB" id="A0A7X1LPX9"/>
<dbReference type="OrthoDB" id="3473569at2"/>
<dbReference type="PANTHER" id="PTHR11941">
    <property type="entry name" value="ENOYL-COA HYDRATASE-RELATED"/>
    <property type="match status" value="1"/>
</dbReference>
<dbReference type="SUPFAM" id="SSF52096">
    <property type="entry name" value="ClpP/crotonase"/>
    <property type="match status" value="1"/>
</dbReference>
<dbReference type="EMBL" id="JACMHY010000002">
    <property type="protein sequence ID" value="MBC2864952.1"/>
    <property type="molecule type" value="Genomic_DNA"/>
</dbReference>
<name>A0A7X1LPX9_9ACTN</name>
<dbReference type="GO" id="GO:0006635">
    <property type="term" value="P:fatty acid beta-oxidation"/>
    <property type="evidence" value="ECO:0007669"/>
    <property type="project" value="TreeGrafter"/>
</dbReference>
<dbReference type="Gene3D" id="3.90.226.10">
    <property type="entry name" value="2-enoyl-CoA Hydratase, Chain A, domain 1"/>
    <property type="match status" value="1"/>
</dbReference>
<protein>
    <submittedName>
        <fullName evidence="5">Enoyl-CoA hydratase/isomerase family protein</fullName>
    </submittedName>
</protein>
<dbReference type="Pfam" id="PF00378">
    <property type="entry name" value="ECH_1"/>
    <property type="match status" value="1"/>
</dbReference>
<comment type="similarity">
    <text evidence="1 4">Belongs to the enoyl-CoA hydratase/isomerase family.</text>
</comment>
<organism evidence="5 6">
    <name type="scientific">Streptomyces mexicanus</name>
    <dbReference type="NCBI Taxonomy" id="178566"/>
    <lineage>
        <taxon>Bacteria</taxon>
        <taxon>Bacillati</taxon>
        <taxon>Actinomycetota</taxon>
        <taxon>Actinomycetes</taxon>
        <taxon>Kitasatosporales</taxon>
        <taxon>Streptomycetaceae</taxon>
        <taxon>Streptomyces</taxon>
    </lineage>
</organism>
<dbReference type="InterPro" id="IPR029045">
    <property type="entry name" value="ClpP/crotonase-like_dom_sf"/>
</dbReference>
<evidence type="ECO:0000256" key="3">
    <source>
        <dbReference type="ARBA" id="ARBA00023239"/>
    </source>
</evidence>
<keyword evidence="6" id="KW-1185">Reference proteome</keyword>
<dbReference type="InterPro" id="IPR018376">
    <property type="entry name" value="Enoyl-CoA_hyd/isom_CS"/>
</dbReference>
<evidence type="ECO:0000256" key="1">
    <source>
        <dbReference type="ARBA" id="ARBA00005254"/>
    </source>
</evidence>
<keyword evidence="5" id="KW-0413">Isomerase</keyword>
<proteinExistence type="inferred from homology"/>
<evidence type="ECO:0000256" key="4">
    <source>
        <dbReference type="RuleBase" id="RU003707"/>
    </source>
</evidence>
<accession>A0A7X1LPX9</accession>
<keyword evidence="3" id="KW-0456">Lyase</keyword>
<dbReference type="PROSITE" id="PS00166">
    <property type="entry name" value="ENOYL_COA_HYDRATASE"/>
    <property type="match status" value="1"/>
</dbReference>
<evidence type="ECO:0000313" key="5">
    <source>
        <dbReference type="EMBL" id="MBC2864952.1"/>
    </source>
</evidence>
<keyword evidence="2" id="KW-0443">Lipid metabolism</keyword>
<dbReference type="InterPro" id="IPR001753">
    <property type="entry name" value="Enoyl-CoA_hydra/iso"/>
</dbReference>
<dbReference type="PANTHER" id="PTHR11941:SF169">
    <property type="entry name" value="(7AS)-7A-METHYL-1,5-DIOXO-2,3,5,6,7,7A-HEXAHYDRO-1H-INDENE-CARBOXYL-COA HYDROLASE"/>
    <property type="match status" value="1"/>
</dbReference>
<evidence type="ECO:0000256" key="2">
    <source>
        <dbReference type="ARBA" id="ARBA00023098"/>
    </source>
</evidence>
<sequence>MSAEVLVRDVERHREITINRPKRRNALTVEVVDALVAAVRGAEEAGMRSIVLTGTPPAFCAGGDLPSLSALASQGSAVATDAIYTSFHGLVRALRDSPLPAIAAVSGPAFGAGLDLALCCDLRIAAPDALFESTWIKAGLVPGMGGAHHLPALVGGARAAQMLLLGQRLDAASALACGLVGEVAEEDLAARATEVAESLADLPRLALARTKASLRRYLHVGLDSELAVMGAQQGQLLVGEEFLEATAQLTGRRPVPAGEE</sequence>
<evidence type="ECO:0000313" key="6">
    <source>
        <dbReference type="Proteomes" id="UP000517694"/>
    </source>
</evidence>
<dbReference type="Proteomes" id="UP000517694">
    <property type="component" value="Unassembled WGS sequence"/>
</dbReference>
<dbReference type="GO" id="GO:0016829">
    <property type="term" value="F:lyase activity"/>
    <property type="evidence" value="ECO:0007669"/>
    <property type="project" value="UniProtKB-KW"/>
</dbReference>